<name>V6LGN0_9EUKA</name>
<organism evidence="1">
    <name type="scientific">Spironucleus salmonicida</name>
    <dbReference type="NCBI Taxonomy" id="348837"/>
    <lineage>
        <taxon>Eukaryota</taxon>
        <taxon>Metamonada</taxon>
        <taxon>Diplomonadida</taxon>
        <taxon>Hexamitidae</taxon>
        <taxon>Hexamitinae</taxon>
        <taxon>Spironucleus</taxon>
    </lineage>
</organism>
<proteinExistence type="predicted"/>
<dbReference type="EMBL" id="KI546152">
    <property type="protein sequence ID" value="EST42861.1"/>
    <property type="molecule type" value="Genomic_DNA"/>
</dbReference>
<gene>
    <name evidence="1" type="ORF">SS50377_17484</name>
</gene>
<sequence length="163" mass="18110">MKSAIPAQLITITARFVKIIFLYNVVNAKNNAKQMTAVAIQTKSAIIYAKTVLITAQYARKITLTAGAAQISYVHDLLEILFKENVTASAAMITRKSSVNRTCQLTAGAVSLKTYEGARPAFLGTRSTRTWNAATARKAFYAVRRLCEVRFQMRYVLAKRQNV</sequence>
<evidence type="ECO:0000313" key="1">
    <source>
        <dbReference type="EMBL" id="EST42861.1"/>
    </source>
</evidence>
<reference evidence="1" key="1">
    <citation type="journal article" date="2014" name="PLoS Genet.">
        <title>The Genome of Spironucleus salmonicida Highlights a Fish Pathogen Adapted to Fluctuating Environments.</title>
        <authorList>
            <person name="Xu F."/>
            <person name="Jerlstrom-Hultqvist J."/>
            <person name="Einarsson E."/>
            <person name="Astvaldsson A."/>
            <person name="Svard S.G."/>
            <person name="Andersson J.O."/>
        </authorList>
    </citation>
    <scope>NUCLEOTIDE SEQUENCE</scope>
</reference>
<accession>V6LGN0</accession>
<dbReference type="AlphaFoldDB" id="V6LGN0"/>
<protein>
    <submittedName>
        <fullName evidence="1">Uncharacterized protein</fullName>
    </submittedName>
</protein>